<dbReference type="EC" id="1.5.1.2" evidence="4 5"/>
<dbReference type="SUPFAM" id="SSF48179">
    <property type="entry name" value="6-phosphogluconate dehydrogenase C-terminal domain-like"/>
    <property type="match status" value="1"/>
</dbReference>
<comment type="catalytic activity">
    <reaction evidence="4">
        <text>L-proline + NAD(+) = (S)-1-pyrroline-5-carboxylate + NADH + 2 H(+)</text>
        <dbReference type="Rhea" id="RHEA:14105"/>
        <dbReference type="ChEBI" id="CHEBI:15378"/>
        <dbReference type="ChEBI" id="CHEBI:17388"/>
        <dbReference type="ChEBI" id="CHEBI:57540"/>
        <dbReference type="ChEBI" id="CHEBI:57945"/>
        <dbReference type="ChEBI" id="CHEBI:60039"/>
        <dbReference type="EC" id="1.5.1.2"/>
    </reaction>
</comment>
<evidence type="ECO:0000256" key="6">
    <source>
        <dbReference type="PIRSR" id="PIRSR000193-1"/>
    </source>
</evidence>
<dbReference type="InterPro" id="IPR029036">
    <property type="entry name" value="P5CR_dimer"/>
</dbReference>
<comment type="function">
    <text evidence="4">Catalyzes the reduction of 1-pyrroline-5-carboxylate (PCA) to L-proline.</text>
</comment>
<dbReference type="Gene3D" id="1.10.3730.10">
    <property type="entry name" value="ProC C-terminal domain-like"/>
    <property type="match status" value="1"/>
</dbReference>
<dbReference type="SUPFAM" id="SSF51735">
    <property type="entry name" value="NAD(P)-binding Rossmann-fold domains"/>
    <property type="match status" value="1"/>
</dbReference>
<gene>
    <name evidence="4" type="primary">proC</name>
    <name evidence="9" type="ORF">AVDCRST_MAG86-3327</name>
</gene>
<dbReference type="InterPro" id="IPR000304">
    <property type="entry name" value="Pyrroline-COOH_reductase"/>
</dbReference>
<dbReference type="Pfam" id="PF03807">
    <property type="entry name" value="F420_oxidored"/>
    <property type="match status" value="1"/>
</dbReference>
<comment type="pathway">
    <text evidence="4">Amino-acid biosynthesis; L-proline biosynthesis; L-proline from L-glutamate 5-semialdehyde: step 1/1.</text>
</comment>
<reference evidence="9" key="1">
    <citation type="submission" date="2020-02" db="EMBL/GenBank/DDBJ databases">
        <authorList>
            <person name="Meier V. D."/>
        </authorList>
    </citation>
    <scope>NUCLEOTIDE SEQUENCE</scope>
    <source>
        <strain evidence="9">AVDCRST_MAG86</strain>
    </source>
</reference>
<evidence type="ECO:0000256" key="4">
    <source>
        <dbReference type="HAMAP-Rule" id="MF_01925"/>
    </source>
</evidence>
<keyword evidence="3 4" id="KW-0560">Oxidoreductase</keyword>
<comment type="catalytic activity">
    <reaction evidence="4">
        <text>L-proline + NADP(+) = (S)-1-pyrroline-5-carboxylate + NADPH + 2 H(+)</text>
        <dbReference type="Rhea" id="RHEA:14109"/>
        <dbReference type="ChEBI" id="CHEBI:15378"/>
        <dbReference type="ChEBI" id="CHEBI:17388"/>
        <dbReference type="ChEBI" id="CHEBI:57783"/>
        <dbReference type="ChEBI" id="CHEBI:58349"/>
        <dbReference type="ChEBI" id="CHEBI:60039"/>
        <dbReference type="EC" id="1.5.1.2"/>
    </reaction>
</comment>
<evidence type="ECO:0000256" key="2">
    <source>
        <dbReference type="ARBA" id="ARBA00022857"/>
    </source>
</evidence>
<keyword evidence="4" id="KW-0963">Cytoplasm</keyword>
<dbReference type="InterPro" id="IPR036291">
    <property type="entry name" value="NAD(P)-bd_dom_sf"/>
</dbReference>
<dbReference type="EMBL" id="CADCWP010000299">
    <property type="protein sequence ID" value="CAA9584701.1"/>
    <property type="molecule type" value="Genomic_DNA"/>
</dbReference>
<dbReference type="FunFam" id="1.10.3730.10:FF:000001">
    <property type="entry name" value="Pyrroline-5-carboxylate reductase"/>
    <property type="match status" value="1"/>
</dbReference>
<dbReference type="GO" id="GO:0004735">
    <property type="term" value="F:pyrroline-5-carboxylate reductase activity"/>
    <property type="evidence" value="ECO:0007669"/>
    <property type="project" value="UniProtKB-UniRule"/>
</dbReference>
<evidence type="ECO:0000313" key="9">
    <source>
        <dbReference type="EMBL" id="CAA9584701.1"/>
    </source>
</evidence>
<keyword evidence="4" id="KW-0028">Amino-acid biosynthesis</keyword>
<evidence type="ECO:0000259" key="8">
    <source>
        <dbReference type="Pfam" id="PF14748"/>
    </source>
</evidence>
<sequence>MKLALVGAGKMGGAVLTGALGAGVLSAAEVGIYHPDEARRNALAERFGVAPLSDDGVHQAERILIAVKPQSFAEVAPLIARRTAAYISLMAGVSAEVIARRVGSSRVVRAMPNLGARVGLSATAVAALPQATPDDVAMADRLFCAVGTVYSVPERLFDAFTGLAGSGPAFAALFAEALADGGVRVGLSREVARDLARQVLRASGALLETETPGSLKDEVASAGGTAITGVMALEQHGLRYATMRAVEDASERARELSESS</sequence>
<dbReference type="AlphaFoldDB" id="A0A6J4VP81"/>
<dbReference type="InterPro" id="IPR008927">
    <property type="entry name" value="6-PGluconate_DH-like_C_sf"/>
</dbReference>
<feature type="domain" description="Pyrroline-5-carboxylate reductase catalytic N-terminal" evidence="7">
    <location>
        <begin position="2"/>
        <end position="92"/>
    </location>
</feature>
<feature type="binding site" evidence="6">
    <location>
        <begin position="66"/>
        <end position="69"/>
    </location>
    <ligand>
        <name>NADP(+)</name>
        <dbReference type="ChEBI" id="CHEBI:58349"/>
    </ligand>
</feature>
<comment type="similarity">
    <text evidence="1 4">Belongs to the pyrroline-5-carboxylate reductase family.</text>
</comment>
<evidence type="ECO:0000256" key="5">
    <source>
        <dbReference type="NCBIfam" id="TIGR00112"/>
    </source>
</evidence>
<evidence type="ECO:0000256" key="3">
    <source>
        <dbReference type="ARBA" id="ARBA00023002"/>
    </source>
</evidence>
<dbReference type="GO" id="GO:0005737">
    <property type="term" value="C:cytoplasm"/>
    <property type="evidence" value="ECO:0007669"/>
    <property type="project" value="UniProtKB-SubCell"/>
</dbReference>
<dbReference type="Gene3D" id="3.40.50.720">
    <property type="entry name" value="NAD(P)-binding Rossmann-like Domain"/>
    <property type="match status" value="1"/>
</dbReference>
<dbReference type="Pfam" id="PF14748">
    <property type="entry name" value="P5CR_dimer"/>
    <property type="match status" value="1"/>
</dbReference>
<dbReference type="UniPathway" id="UPA00098">
    <property type="reaction ID" value="UER00361"/>
</dbReference>
<dbReference type="NCBIfam" id="TIGR00112">
    <property type="entry name" value="proC"/>
    <property type="match status" value="1"/>
</dbReference>
<keyword evidence="4" id="KW-0641">Proline biosynthesis</keyword>
<protein>
    <recommendedName>
        <fullName evidence="4 5">Pyrroline-5-carboxylate reductase</fullName>
        <shortName evidence="4">P5C reductase</shortName>
        <shortName evidence="4">P5CR</shortName>
        <ecNumber evidence="4 5">1.5.1.2</ecNumber>
    </recommendedName>
    <alternativeName>
        <fullName evidence="4">PCA reductase</fullName>
    </alternativeName>
</protein>
<dbReference type="GO" id="GO:0055129">
    <property type="term" value="P:L-proline biosynthetic process"/>
    <property type="evidence" value="ECO:0007669"/>
    <property type="project" value="UniProtKB-UniRule"/>
</dbReference>
<evidence type="ECO:0000259" key="7">
    <source>
        <dbReference type="Pfam" id="PF03807"/>
    </source>
</evidence>
<organism evidence="9">
    <name type="scientific">uncultured Truepera sp</name>
    <dbReference type="NCBI Taxonomy" id="543023"/>
    <lineage>
        <taxon>Bacteria</taxon>
        <taxon>Thermotogati</taxon>
        <taxon>Deinococcota</taxon>
        <taxon>Deinococci</taxon>
        <taxon>Trueperales</taxon>
        <taxon>Trueperaceae</taxon>
        <taxon>Truepera</taxon>
        <taxon>environmental samples</taxon>
    </lineage>
</organism>
<dbReference type="InterPro" id="IPR028939">
    <property type="entry name" value="P5C_Rdtase_cat_N"/>
</dbReference>
<proteinExistence type="inferred from homology"/>
<feature type="domain" description="Pyrroline-5-carboxylate reductase dimerisation" evidence="8">
    <location>
        <begin position="154"/>
        <end position="256"/>
    </location>
</feature>
<evidence type="ECO:0000256" key="1">
    <source>
        <dbReference type="ARBA" id="ARBA00005525"/>
    </source>
</evidence>
<dbReference type="HAMAP" id="MF_01925">
    <property type="entry name" value="P5C_reductase"/>
    <property type="match status" value="1"/>
</dbReference>
<dbReference type="PIRSF" id="PIRSF000193">
    <property type="entry name" value="Pyrrol-5-carb_rd"/>
    <property type="match status" value="1"/>
</dbReference>
<dbReference type="PANTHER" id="PTHR11645:SF0">
    <property type="entry name" value="PYRROLINE-5-CARBOXYLATE REDUCTASE 3"/>
    <property type="match status" value="1"/>
</dbReference>
<name>A0A6J4VP81_9DEIN</name>
<accession>A0A6J4VP81</accession>
<comment type="subcellular location">
    <subcellularLocation>
        <location evidence="4">Cytoplasm</location>
    </subcellularLocation>
</comment>
<dbReference type="PANTHER" id="PTHR11645">
    <property type="entry name" value="PYRROLINE-5-CARBOXYLATE REDUCTASE"/>
    <property type="match status" value="1"/>
</dbReference>
<keyword evidence="2 4" id="KW-0521">NADP</keyword>